<evidence type="ECO:0000256" key="1">
    <source>
        <dbReference type="SAM" id="MobiDB-lite"/>
    </source>
</evidence>
<name>A0ABW8DBP5_9GAMM</name>
<proteinExistence type="predicted"/>
<dbReference type="EMBL" id="JBGORX010000003">
    <property type="protein sequence ID" value="MFJ1268930.1"/>
    <property type="molecule type" value="Genomic_DNA"/>
</dbReference>
<feature type="compositionally biased region" description="Basic and acidic residues" evidence="1">
    <location>
        <begin position="529"/>
        <end position="547"/>
    </location>
</feature>
<accession>A0ABW8DBP5</accession>
<sequence>MPKIIFCFAGTGDIGESSAKKMEERSAFDEDVIRIHLTGCQHPKIGGSVLFPDLERGINNIKDAFDKEGNLNLGKLIENLGMAKVTYNEQGFAEDNLGGAIVRIEPEQYRDWRGILPIDKIVTQGFSRGAVSALGLARSLDDLGKPIHIIANQPVPGGSDSVVEGTGIYTKYKDLSQCKNIKSATTLIASHNLENGVFMNAFFQQMIANFPESTKVNNWMMPHQGHLQWFYNTVVSHHMTNVLKEIGFSSSTADHLYRIEWEYARNPTLFFTPKELAQKVFGDNSRIIVDPAYSDMMKRQAGQIMSDLGMEHTFIRSHQKNQNNAEQEKKDTERARAIVALNNSSLSSEKKVEIMRFMSSDASKANQLIGIINKANDCCAYIEATTRKEVYQRNASMEIVRTSYTTDKSQAVHREATEFKTILFEKSYNFLTNANPGKADKIDFIVTVAAAEKKFHDNATELSRDYDGIRVALKVLLTALVKLTGLHVLNKDINRALDTGFLFHTRSSKIAHHATSEIINSVTADPEPLQDKQKSFKEHLTELRSSSEIESEQDEQGLIKPGG</sequence>
<feature type="region of interest" description="Disordered" evidence="1">
    <location>
        <begin position="524"/>
        <end position="563"/>
    </location>
</feature>
<protein>
    <recommendedName>
        <fullName evidence="4">Dot/Icm T4SS effector</fullName>
    </recommendedName>
</protein>
<gene>
    <name evidence="2" type="ORF">ACD661_10210</name>
</gene>
<reference evidence="2 3" key="1">
    <citation type="submission" date="2024-08" db="EMBL/GenBank/DDBJ databases">
        <title>Draft Genome Sequence of Legionella lytica strain DSB2004, Isolated From a Fire Sprinkler System.</title>
        <authorList>
            <person name="Everhart A.D."/>
            <person name="Kidane D.T."/>
            <person name="Farone A.L."/>
            <person name="Farone M.B."/>
        </authorList>
    </citation>
    <scope>NUCLEOTIDE SEQUENCE [LARGE SCALE GENOMIC DNA]</scope>
    <source>
        <strain evidence="2 3">DSB2004</strain>
    </source>
</reference>
<evidence type="ECO:0008006" key="4">
    <source>
        <dbReference type="Google" id="ProtNLM"/>
    </source>
</evidence>
<dbReference type="Proteomes" id="UP001615550">
    <property type="component" value="Unassembled WGS sequence"/>
</dbReference>
<evidence type="ECO:0000313" key="3">
    <source>
        <dbReference type="Proteomes" id="UP001615550"/>
    </source>
</evidence>
<keyword evidence="3" id="KW-1185">Reference proteome</keyword>
<dbReference type="RefSeq" id="WP_400187754.1">
    <property type="nucleotide sequence ID" value="NZ_JBGORX010000003.1"/>
</dbReference>
<organism evidence="2 3">
    <name type="scientific">Legionella lytica</name>
    <dbReference type="NCBI Taxonomy" id="96232"/>
    <lineage>
        <taxon>Bacteria</taxon>
        <taxon>Pseudomonadati</taxon>
        <taxon>Pseudomonadota</taxon>
        <taxon>Gammaproteobacteria</taxon>
        <taxon>Legionellales</taxon>
        <taxon>Legionellaceae</taxon>
        <taxon>Legionella</taxon>
    </lineage>
</organism>
<comment type="caution">
    <text evidence="2">The sequence shown here is derived from an EMBL/GenBank/DDBJ whole genome shotgun (WGS) entry which is preliminary data.</text>
</comment>
<evidence type="ECO:0000313" key="2">
    <source>
        <dbReference type="EMBL" id="MFJ1268930.1"/>
    </source>
</evidence>